<evidence type="ECO:0000313" key="8">
    <source>
        <dbReference type="EMBL" id="CAF9919542.1"/>
    </source>
</evidence>
<evidence type="ECO:0000256" key="6">
    <source>
        <dbReference type="SAM" id="MobiDB-lite"/>
    </source>
</evidence>
<evidence type="ECO:0000313" key="9">
    <source>
        <dbReference type="Proteomes" id="UP000664169"/>
    </source>
</evidence>
<keyword evidence="2" id="KW-0963">Cytoplasm</keyword>
<comment type="subcellular location">
    <subcellularLocation>
        <location evidence="1">Cytoplasm</location>
    </subcellularLocation>
</comment>
<dbReference type="Gene3D" id="3.40.50.300">
    <property type="entry name" value="P-loop containing nucleotide triphosphate hydrolases"/>
    <property type="match status" value="1"/>
</dbReference>
<feature type="compositionally biased region" description="Acidic residues" evidence="6">
    <location>
        <begin position="262"/>
        <end position="289"/>
    </location>
</feature>
<evidence type="ECO:0000256" key="1">
    <source>
        <dbReference type="ARBA" id="ARBA00004496"/>
    </source>
</evidence>
<dbReference type="Proteomes" id="UP000664169">
    <property type="component" value="Unassembled WGS sequence"/>
</dbReference>
<feature type="compositionally biased region" description="Polar residues" evidence="6">
    <location>
        <begin position="541"/>
        <end position="552"/>
    </location>
</feature>
<proteinExistence type="predicted"/>
<dbReference type="GO" id="GO:0000054">
    <property type="term" value="P:ribosomal subunit export from nucleus"/>
    <property type="evidence" value="ECO:0007669"/>
    <property type="project" value="TreeGrafter"/>
</dbReference>
<keyword evidence="5" id="KW-0342">GTP-binding</keyword>
<feature type="region of interest" description="Disordered" evidence="6">
    <location>
        <begin position="1"/>
        <end position="47"/>
    </location>
</feature>
<dbReference type="InterPro" id="IPR043358">
    <property type="entry name" value="GNL1-like"/>
</dbReference>
<gene>
    <name evidence="8" type="ORF">GOMPHAMPRED_001847</name>
</gene>
<name>A0A8H3F6M1_9LECA</name>
<evidence type="ECO:0000256" key="2">
    <source>
        <dbReference type="ARBA" id="ARBA00022490"/>
    </source>
</evidence>
<accession>A0A8H3F6M1</accession>
<feature type="region of interest" description="Disordered" evidence="6">
    <location>
        <begin position="638"/>
        <end position="664"/>
    </location>
</feature>
<evidence type="ECO:0000256" key="5">
    <source>
        <dbReference type="ARBA" id="ARBA00023134"/>
    </source>
</evidence>
<dbReference type="OrthoDB" id="61815at2759"/>
<comment type="caution">
    <text evidence="8">The sequence shown here is derived from an EMBL/GenBank/DDBJ whole genome shotgun (WGS) entry which is preliminary data.</text>
</comment>
<dbReference type="GO" id="GO:0005525">
    <property type="term" value="F:GTP binding"/>
    <property type="evidence" value="ECO:0007669"/>
    <property type="project" value="UniProtKB-KW"/>
</dbReference>
<evidence type="ECO:0000259" key="7">
    <source>
        <dbReference type="PROSITE" id="PS51721"/>
    </source>
</evidence>
<feature type="compositionally biased region" description="Gly residues" evidence="6">
    <location>
        <begin position="649"/>
        <end position="664"/>
    </location>
</feature>
<dbReference type="InterPro" id="IPR006073">
    <property type="entry name" value="GTP-bd"/>
</dbReference>
<feature type="region of interest" description="Disordered" evidence="6">
    <location>
        <begin position="540"/>
        <end position="578"/>
    </location>
</feature>
<feature type="compositionally biased region" description="Basic and acidic residues" evidence="6">
    <location>
        <begin position="20"/>
        <end position="31"/>
    </location>
</feature>
<feature type="region of interest" description="Disordered" evidence="6">
    <location>
        <begin position="112"/>
        <end position="138"/>
    </location>
</feature>
<feature type="domain" description="CP-type G" evidence="7">
    <location>
        <begin position="175"/>
        <end position="406"/>
    </location>
</feature>
<reference evidence="8" key="1">
    <citation type="submission" date="2021-03" db="EMBL/GenBank/DDBJ databases">
        <authorList>
            <person name="Tagirdzhanova G."/>
        </authorList>
    </citation>
    <scope>NUCLEOTIDE SEQUENCE</scope>
</reference>
<sequence>MPLPKSKNAVGLGNSLMNDRFGKGKGADRKKASAGISRTGPGGETYITNDKKEASWVKMRSVTEQAALDEFLSTAELAGTDFTAEKLNNIKVIHSDQRNPYLLSAQEERSAVKKQRANKDKVTVPRRPHWDENTTPQELDEKERASLLEWRRGLADLQENHDLLMTPFERNIEVWRQLWRVIERSDLIVQIVDARNPSLFRSEDLERYVKEVDPKKNNLLLVNKADMMTEAQREVWADYFEEIGINYKFFSAHLAKEAQELEDFSDEDDEEDQKEFPEEGSDQADELAEETSKLSVDGEEEERQQTGKKESHFHHTSRTAILTVDELEELFLENAPDIPDQDPSNPRKTQIGLVGYPNVGKSSTINALIGAKKVSVSSTPGKTKHFQTIHLSDSVILCDCPGLVFPNFATTKAELTCNGILPIDQIREYIGPAGLVAQRIPQPFFEAIYGVKLNIRPIEEGGTGIPTANEILSAYAKARGFATTGLGQPDEARAARYILKDYVNGKLLFCHPPPSSTNPIDPATFNAELYTMNNLPEKKQQNQTLDSVDGTTPSLSALPPPPLPLNNPPPRPSSLSKNVDKRFFTPNSGGNAGHYSTRPFNYKYSEQGRVELDSGKVLSGRKQRTVIALERGVNPADVRLGGKKHFKGGPRGGKSKAGGSGVEE</sequence>
<dbReference type="Pfam" id="PF01926">
    <property type="entry name" value="MMR_HSR1"/>
    <property type="match status" value="1"/>
</dbReference>
<evidence type="ECO:0000256" key="4">
    <source>
        <dbReference type="ARBA" id="ARBA00022801"/>
    </source>
</evidence>
<dbReference type="InterPro" id="IPR027417">
    <property type="entry name" value="P-loop_NTPase"/>
</dbReference>
<organism evidence="8 9">
    <name type="scientific">Gomphillus americanus</name>
    <dbReference type="NCBI Taxonomy" id="1940652"/>
    <lineage>
        <taxon>Eukaryota</taxon>
        <taxon>Fungi</taxon>
        <taxon>Dikarya</taxon>
        <taxon>Ascomycota</taxon>
        <taxon>Pezizomycotina</taxon>
        <taxon>Lecanoromycetes</taxon>
        <taxon>OSLEUM clade</taxon>
        <taxon>Ostropomycetidae</taxon>
        <taxon>Ostropales</taxon>
        <taxon>Graphidaceae</taxon>
        <taxon>Gomphilloideae</taxon>
        <taxon>Gomphillus</taxon>
    </lineage>
</organism>
<dbReference type="AlphaFoldDB" id="A0A8H3F6M1"/>
<keyword evidence="4" id="KW-0378">Hydrolase</keyword>
<keyword evidence="3" id="KW-0547">Nucleotide-binding</keyword>
<dbReference type="EMBL" id="CAJPDQ010000014">
    <property type="protein sequence ID" value="CAF9919542.1"/>
    <property type="molecule type" value="Genomic_DNA"/>
</dbReference>
<dbReference type="PANTHER" id="PTHR45709">
    <property type="entry name" value="LARGE SUBUNIT GTPASE 1 HOMOLOG-RELATED"/>
    <property type="match status" value="1"/>
</dbReference>
<protein>
    <recommendedName>
        <fullName evidence="7">CP-type G domain-containing protein</fullName>
    </recommendedName>
</protein>
<dbReference type="SUPFAM" id="SSF52540">
    <property type="entry name" value="P-loop containing nucleoside triphosphate hydrolases"/>
    <property type="match status" value="1"/>
</dbReference>
<dbReference type="FunFam" id="3.40.50.300:FF:001558">
    <property type="entry name" value="Ribosome biogenesis GTPase Lsg1, putative"/>
    <property type="match status" value="1"/>
</dbReference>
<feature type="compositionally biased region" description="Basic and acidic residues" evidence="6">
    <location>
        <begin position="112"/>
        <end position="132"/>
    </location>
</feature>
<feature type="region of interest" description="Disordered" evidence="6">
    <location>
        <begin position="262"/>
        <end position="317"/>
    </location>
</feature>
<dbReference type="GO" id="GO:0005829">
    <property type="term" value="C:cytosol"/>
    <property type="evidence" value="ECO:0007669"/>
    <property type="project" value="TreeGrafter"/>
</dbReference>
<dbReference type="PANTHER" id="PTHR45709:SF2">
    <property type="entry name" value="LARGE SUBUNIT GTPASE 1 HOMOLOG"/>
    <property type="match status" value="1"/>
</dbReference>
<dbReference type="PROSITE" id="PS51721">
    <property type="entry name" value="G_CP"/>
    <property type="match status" value="1"/>
</dbReference>
<feature type="compositionally biased region" description="Pro residues" evidence="6">
    <location>
        <begin position="558"/>
        <end position="572"/>
    </location>
</feature>
<dbReference type="CDD" id="cd01857">
    <property type="entry name" value="HSR1_MMR1"/>
    <property type="match status" value="1"/>
</dbReference>
<evidence type="ECO:0000256" key="3">
    <source>
        <dbReference type="ARBA" id="ARBA00022741"/>
    </source>
</evidence>
<dbReference type="InterPro" id="IPR030378">
    <property type="entry name" value="G_CP_dom"/>
</dbReference>
<dbReference type="GO" id="GO:0003924">
    <property type="term" value="F:GTPase activity"/>
    <property type="evidence" value="ECO:0007669"/>
    <property type="project" value="InterPro"/>
</dbReference>
<keyword evidence="9" id="KW-1185">Reference proteome</keyword>